<organism evidence="1 2">
    <name type="scientific">Hymenobacter fastidiosus</name>
    <dbReference type="NCBI Taxonomy" id="486264"/>
    <lineage>
        <taxon>Bacteria</taxon>
        <taxon>Pseudomonadati</taxon>
        <taxon>Bacteroidota</taxon>
        <taxon>Cytophagia</taxon>
        <taxon>Cytophagales</taxon>
        <taxon>Hymenobacteraceae</taxon>
        <taxon>Hymenobacter</taxon>
    </lineage>
</organism>
<dbReference type="Proteomes" id="UP001500567">
    <property type="component" value="Unassembled WGS sequence"/>
</dbReference>
<evidence type="ECO:0000313" key="2">
    <source>
        <dbReference type="Proteomes" id="UP001500567"/>
    </source>
</evidence>
<evidence type="ECO:0000313" key="1">
    <source>
        <dbReference type="EMBL" id="GAA3998154.1"/>
    </source>
</evidence>
<reference evidence="2" key="1">
    <citation type="journal article" date="2019" name="Int. J. Syst. Evol. Microbiol.">
        <title>The Global Catalogue of Microorganisms (GCM) 10K type strain sequencing project: providing services to taxonomists for standard genome sequencing and annotation.</title>
        <authorList>
            <consortium name="The Broad Institute Genomics Platform"/>
            <consortium name="The Broad Institute Genome Sequencing Center for Infectious Disease"/>
            <person name="Wu L."/>
            <person name="Ma J."/>
        </authorList>
    </citation>
    <scope>NUCLEOTIDE SEQUENCE [LARGE SCALE GENOMIC DNA]</scope>
    <source>
        <strain evidence="2">JCM 17224</strain>
    </source>
</reference>
<dbReference type="EMBL" id="BAABDJ010000003">
    <property type="protein sequence ID" value="GAA3998154.1"/>
    <property type="molecule type" value="Genomic_DNA"/>
</dbReference>
<comment type="caution">
    <text evidence="1">The sequence shown here is derived from an EMBL/GenBank/DDBJ whole genome shotgun (WGS) entry which is preliminary data.</text>
</comment>
<name>A0ABP7RJ66_9BACT</name>
<protein>
    <recommendedName>
        <fullName evidence="3">Lipoprotein</fullName>
    </recommendedName>
</protein>
<sequence>MKSAKSLSICLLGVLAGSCGNDRAAKSAASVSDSTFVKNPVASVTKQPDACSERIKAFLNWYLIQTDYEHPGTDIKSVSFKFPVSANTDSAFLAKLGPDDRSPTKYIQINEPSIDRYIESLKKSGYFSVSYLQEKKASLERRGKALNAAHMEDGEAEGFEADEIFWMMELYDKANISNLKPHSSPLKNNGVVYELPPTANNDNVGYLLYTKGENGRCVIDSIAHLRDGKPETLGNR</sequence>
<keyword evidence="2" id="KW-1185">Reference proteome</keyword>
<proteinExistence type="predicted"/>
<gene>
    <name evidence="1" type="ORF">GCM10022408_06140</name>
</gene>
<evidence type="ECO:0008006" key="3">
    <source>
        <dbReference type="Google" id="ProtNLM"/>
    </source>
</evidence>
<dbReference type="RefSeq" id="WP_345070918.1">
    <property type="nucleotide sequence ID" value="NZ_BAABDJ010000003.1"/>
</dbReference>
<accession>A0ABP7RJ66</accession>
<dbReference type="PROSITE" id="PS51257">
    <property type="entry name" value="PROKAR_LIPOPROTEIN"/>
    <property type="match status" value="1"/>
</dbReference>